<gene>
    <name evidence="2" type="ORF">U9M48_000738</name>
</gene>
<sequence length="109" mass="12303">MKNSKNPTNSDENRKENRQNHNKFMMPTYAVDFIVDAQWRIGAPSSSSSWLTLPRCSVSLDCASYDRCRLRTAPRRATTLAPPPAMPLPGAQLHGRSGQRARRQGLLHR</sequence>
<dbReference type="Proteomes" id="UP001341281">
    <property type="component" value="Chromosome 01"/>
</dbReference>
<evidence type="ECO:0000313" key="3">
    <source>
        <dbReference type="Proteomes" id="UP001341281"/>
    </source>
</evidence>
<feature type="region of interest" description="Disordered" evidence="1">
    <location>
        <begin position="75"/>
        <end position="109"/>
    </location>
</feature>
<name>A0AAQ3PM21_PASNO</name>
<reference evidence="2 3" key="1">
    <citation type="submission" date="2024-02" db="EMBL/GenBank/DDBJ databases">
        <title>High-quality chromosome-scale genome assembly of Pensacola bahiagrass (Paspalum notatum Flugge var. saurae).</title>
        <authorList>
            <person name="Vega J.M."/>
            <person name="Podio M."/>
            <person name="Orjuela J."/>
            <person name="Siena L.A."/>
            <person name="Pessino S.C."/>
            <person name="Combes M.C."/>
            <person name="Mariac C."/>
            <person name="Albertini E."/>
            <person name="Pupilli F."/>
            <person name="Ortiz J.P.A."/>
            <person name="Leblanc O."/>
        </authorList>
    </citation>
    <scope>NUCLEOTIDE SEQUENCE [LARGE SCALE GENOMIC DNA]</scope>
    <source>
        <strain evidence="2">R1</strain>
        <tissue evidence="2">Leaf</tissue>
    </source>
</reference>
<feature type="region of interest" description="Disordered" evidence="1">
    <location>
        <begin position="1"/>
        <end position="23"/>
    </location>
</feature>
<evidence type="ECO:0000313" key="2">
    <source>
        <dbReference type="EMBL" id="WVZ49371.1"/>
    </source>
</evidence>
<feature type="compositionally biased region" description="Basic residues" evidence="1">
    <location>
        <begin position="97"/>
        <end position="109"/>
    </location>
</feature>
<evidence type="ECO:0000256" key="1">
    <source>
        <dbReference type="SAM" id="MobiDB-lite"/>
    </source>
</evidence>
<keyword evidence="3" id="KW-1185">Reference proteome</keyword>
<organism evidence="2 3">
    <name type="scientific">Paspalum notatum var. saurae</name>
    <dbReference type="NCBI Taxonomy" id="547442"/>
    <lineage>
        <taxon>Eukaryota</taxon>
        <taxon>Viridiplantae</taxon>
        <taxon>Streptophyta</taxon>
        <taxon>Embryophyta</taxon>
        <taxon>Tracheophyta</taxon>
        <taxon>Spermatophyta</taxon>
        <taxon>Magnoliopsida</taxon>
        <taxon>Liliopsida</taxon>
        <taxon>Poales</taxon>
        <taxon>Poaceae</taxon>
        <taxon>PACMAD clade</taxon>
        <taxon>Panicoideae</taxon>
        <taxon>Andropogonodae</taxon>
        <taxon>Paspaleae</taxon>
        <taxon>Paspalinae</taxon>
        <taxon>Paspalum</taxon>
    </lineage>
</organism>
<dbReference type="EMBL" id="CP144745">
    <property type="protein sequence ID" value="WVZ49371.1"/>
    <property type="molecule type" value="Genomic_DNA"/>
</dbReference>
<accession>A0AAQ3PM21</accession>
<dbReference type="AlphaFoldDB" id="A0AAQ3PM21"/>
<protein>
    <submittedName>
        <fullName evidence="2">Uncharacterized protein</fullName>
    </submittedName>
</protein>
<proteinExistence type="predicted"/>
<feature type="compositionally biased region" description="Polar residues" evidence="1">
    <location>
        <begin position="1"/>
        <end position="10"/>
    </location>
</feature>